<organism evidence="2">
    <name type="scientific">marine sediment metagenome</name>
    <dbReference type="NCBI Taxonomy" id="412755"/>
    <lineage>
        <taxon>unclassified sequences</taxon>
        <taxon>metagenomes</taxon>
        <taxon>ecological metagenomes</taxon>
    </lineage>
</organism>
<name>A0A0F9B486_9ZZZZ</name>
<reference evidence="2" key="1">
    <citation type="journal article" date="2015" name="Nature">
        <title>Complex archaea that bridge the gap between prokaryotes and eukaryotes.</title>
        <authorList>
            <person name="Spang A."/>
            <person name="Saw J.H."/>
            <person name="Jorgensen S.L."/>
            <person name="Zaremba-Niedzwiedzka K."/>
            <person name="Martijn J."/>
            <person name="Lind A.E."/>
            <person name="van Eijk R."/>
            <person name="Schleper C."/>
            <person name="Guy L."/>
            <person name="Ettema T.J."/>
        </authorList>
    </citation>
    <scope>NUCLEOTIDE SEQUENCE</scope>
</reference>
<protein>
    <submittedName>
        <fullName evidence="2">Uncharacterized protein</fullName>
    </submittedName>
</protein>
<dbReference type="AlphaFoldDB" id="A0A0F9B486"/>
<evidence type="ECO:0000256" key="1">
    <source>
        <dbReference type="SAM" id="Coils"/>
    </source>
</evidence>
<accession>A0A0F9B486</accession>
<evidence type="ECO:0000313" key="2">
    <source>
        <dbReference type="EMBL" id="KKL08612.1"/>
    </source>
</evidence>
<gene>
    <name evidence="2" type="ORF">LCGC14_2574150</name>
</gene>
<sequence>MRINEIIKAVQDLARERDEAQDAIANLKRAFTGWAEAFVAREKLDAVDEYFQEQQSPIALLNLLLVLYGAGPEPRHLKNTTPTGLGRECGLGLRTAYEPYAYWYCPCHGQVGDKITAETIIGRIRQTG</sequence>
<keyword evidence="1" id="KW-0175">Coiled coil</keyword>
<feature type="coiled-coil region" evidence="1">
    <location>
        <begin position="3"/>
        <end position="30"/>
    </location>
</feature>
<proteinExistence type="predicted"/>
<dbReference type="EMBL" id="LAZR01042812">
    <property type="protein sequence ID" value="KKL08612.1"/>
    <property type="molecule type" value="Genomic_DNA"/>
</dbReference>
<comment type="caution">
    <text evidence="2">The sequence shown here is derived from an EMBL/GenBank/DDBJ whole genome shotgun (WGS) entry which is preliminary data.</text>
</comment>